<dbReference type="RefSeq" id="WP_326836396.1">
    <property type="nucleotide sequence ID" value="NZ_CP142149.1"/>
</dbReference>
<dbReference type="PRINTS" id="PR00412">
    <property type="entry name" value="EPOXHYDRLASE"/>
</dbReference>
<dbReference type="InterPro" id="IPR029058">
    <property type="entry name" value="AB_hydrolase_fold"/>
</dbReference>
<name>A0ABZ1IGT3_9PSEU</name>
<organism evidence="3 4">
    <name type="scientific">Amycolatopsis rhabdoformis</name>
    <dbReference type="NCBI Taxonomy" id="1448059"/>
    <lineage>
        <taxon>Bacteria</taxon>
        <taxon>Bacillati</taxon>
        <taxon>Actinomycetota</taxon>
        <taxon>Actinomycetes</taxon>
        <taxon>Pseudonocardiales</taxon>
        <taxon>Pseudonocardiaceae</taxon>
        <taxon>Amycolatopsis</taxon>
    </lineage>
</organism>
<dbReference type="SUPFAM" id="SSF53474">
    <property type="entry name" value="alpha/beta-Hydrolases"/>
    <property type="match status" value="1"/>
</dbReference>
<evidence type="ECO:0000313" key="3">
    <source>
        <dbReference type="EMBL" id="WSE33597.1"/>
    </source>
</evidence>
<keyword evidence="1 3" id="KW-0378">Hydrolase</keyword>
<gene>
    <name evidence="3" type="ORF">VSH64_16035</name>
</gene>
<keyword evidence="4" id="KW-1185">Reference proteome</keyword>
<evidence type="ECO:0000313" key="4">
    <source>
        <dbReference type="Proteomes" id="UP001330812"/>
    </source>
</evidence>
<dbReference type="InterPro" id="IPR000639">
    <property type="entry name" value="Epox_hydrolase-like"/>
</dbReference>
<protein>
    <submittedName>
        <fullName evidence="3">Alpha/beta hydrolase</fullName>
    </submittedName>
</protein>
<reference evidence="3 4" key="1">
    <citation type="journal article" date="2015" name="Int. J. Syst. Evol. Microbiol.">
        <title>Amycolatopsis rhabdoformis sp. nov., an actinomycete isolated from a tropical forest soil.</title>
        <authorList>
            <person name="Souza W.R."/>
            <person name="Silva R.E."/>
            <person name="Goodfellow M."/>
            <person name="Busarakam K."/>
            <person name="Figueiro F.S."/>
            <person name="Ferreira D."/>
            <person name="Rodrigues-Filho E."/>
            <person name="Moraes L.A.B."/>
            <person name="Zucchi T.D."/>
        </authorList>
    </citation>
    <scope>NUCLEOTIDE SEQUENCE [LARGE SCALE GENOMIC DNA]</scope>
    <source>
        <strain evidence="3 4">NCIMB 14900</strain>
    </source>
</reference>
<evidence type="ECO:0000256" key="1">
    <source>
        <dbReference type="ARBA" id="ARBA00022801"/>
    </source>
</evidence>
<evidence type="ECO:0000259" key="2">
    <source>
        <dbReference type="Pfam" id="PF00561"/>
    </source>
</evidence>
<dbReference type="InterPro" id="IPR000073">
    <property type="entry name" value="AB_hydrolase_1"/>
</dbReference>
<dbReference type="Gene3D" id="3.40.50.1820">
    <property type="entry name" value="alpha/beta hydrolase"/>
    <property type="match status" value="1"/>
</dbReference>
<dbReference type="Pfam" id="PF00561">
    <property type="entry name" value="Abhydrolase_1"/>
    <property type="match status" value="1"/>
</dbReference>
<dbReference type="Proteomes" id="UP001330812">
    <property type="component" value="Chromosome"/>
</dbReference>
<dbReference type="PANTHER" id="PTHR43329">
    <property type="entry name" value="EPOXIDE HYDROLASE"/>
    <property type="match status" value="1"/>
</dbReference>
<feature type="domain" description="AB hydrolase-1" evidence="2">
    <location>
        <begin position="50"/>
        <end position="287"/>
    </location>
</feature>
<proteinExistence type="predicted"/>
<dbReference type="GO" id="GO:0016787">
    <property type="term" value="F:hydrolase activity"/>
    <property type="evidence" value="ECO:0007669"/>
    <property type="project" value="UniProtKB-KW"/>
</dbReference>
<accession>A0ABZ1IGT3</accession>
<dbReference type="EMBL" id="CP142149">
    <property type="protein sequence ID" value="WSE33597.1"/>
    <property type="molecule type" value="Genomic_DNA"/>
</dbReference>
<sequence>MPRRTTVPNEDGQRETLGAVEVTHHFEEAPGAVAPIRWHYVTAGDPSADTVVLLHGNPESWRSWEPQIEALADTYHLVAVDLKGYGQSDKSPGDWRWENTAEELLALLDQIGLDRFAIVSHDRGTVLADYLGGNHPDRVRCYVRLQQVCHVWRAEYSWQAGYFADPLFGPYLFGDPDLYFRFRLKAMLKNDVPEEKLEILAREMSYPGIADAVVRYYQASTFEKERLDRIRLFPNMRFPVLLLQGDRDDGQPTYYFDHPELPATACFPDAELQWVEGAGHYTNLEKPELVTERVAKFLATHLKAGS</sequence>